<keyword evidence="3" id="KW-1185">Reference proteome</keyword>
<evidence type="ECO:0000256" key="1">
    <source>
        <dbReference type="SAM" id="Phobius"/>
    </source>
</evidence>
<dbReference type="RefSeq" id="WP_103938773.1">
    <property type="nucleotide sequence ID" value="NZ_FNVO01000006.1"/>
</dbReference>
<feature type="transmembrane region" description="Helical" evidence="1">
    <location>
        <begin position="88"/>
        <end position="109"/>
    </location>
</feature>
<sequence>MTLTALLVLAGAGWLLAAAGLGRGPAETARTAALTAHALTPFGALLVNAILGYGLLYTLIALTAEWWALSLATLGRPRRLTDPASGGLTWLVAWLAGTAALTYGLAALIV</sequence>
<keyword evidence="1" id="KW-0812">Transmembrane</keyword>
<keyword evidence="1" id="KW-1133">Transmembrane helix</keyword>
<feature type="transmembrane region" description="Helical" evidence="1">
    <location>
        <begin position="44"/>
        <end position="67"/>
    </location>
</feature>
<accession>A0A1H6B521</accession>
<dbReference type="EMBL" id="FNVO01000006">
    <property type="protein sequence ID" value="SEG55943.1"/>
    <property type="molecule type" value="Genomic_DNA"/>
</dbReference>
<organism evidence="2 3">
    <name type="scientific">Thermomonospora echinospora</name>
    <dbReference type="NCBI Taxonomy" id="1992"/>
    <lineage>
        <taxon>Bacteria</taxon>
        <taxon>Bacillati</taxon>
        <taxon>Actinomycetota</taxon>
        <taxon>Actinomycetes</taxon>
        <taxon>Streptosporangiales</taxon>
        <taxon>Thermomonosporaceae</taxon>
        <taxon>Thermomonospora</taxon>
    </lineage>
</organism>
<gene>
    <name evidence="2" type="ORF">SAMN04489712_106272</name>
</gene>
<reference evidence="3" key="1">
    <citation type="submission" date="2016-10" db="EMBL/GenBank/DDBJ databases">
        <authorList>
            <person name="Varghese N."/>
            <person name="Submissions S."/>
        </authorList>
    </citation>
    <scope>NUCLEOTIDE SEQUENCE [LARGE SCALE GENOMIC DNA]</scope>
    <source>
        <strain evidence="3">DSM 43163</strain>
    </source>
</reference>
<evidence type="ECO:0000313" key="2">
    <source>
        <dbReference type="EMBL" id="SEG55943.1"/>
    </source>
</evidence>
<dbReference type="AlphaFoldDB" id="A0A1H6B521"/>
<evidence type="ECO:0000313" key="3">
    <source>
        <dbReference type="Proteomes" id="UP000236723"/>
    </source>
</evidence>
<proteinExistence type="predicted"/>
<keyword evidence="1" id="KW-0472">Membrane</keyword>
<protein>
    <submittedName>
        <fullName evidence="2">Uncharacterized protein</fullName>
    </submittedName>
</protein>
<dbReference type="Proteomes" id="UP000236723">
    <property type="component" value="Unassembled WGS sequence"/>
</dbReference>
<name>A0A1H6B521_9ACTN</name>
<dbReference type="OrthoDB" id="3482359at2"/>